<organism evidence="1 2">
    <name type="scientific">Caligus rogercresseyi</name>
    <name type="common">Sea louse</name>
    <dbReference type="NCBI Taxonomy" id="217165"/>
    <lineage>
        <taxon>Eukaryota</taxon>
        <taxon>Metazoa</taxon>
        <taxon>Ecdysozoa</taxon>
        <taxon>Arthropoda</taxon>
        <taxon>Crustacea</taxon>
        <taxon>Multicrustacea</taxon>
        <taxon>Hexanauplia</taxon>
        <taxon>Copepoda</taxon>
        <taxon>Siphonostomatoida</taxon>
        <taxon>Caligidae</taxon>
        <taxon>Caligus</taxon>
    </lineage>
</organism>
<evidence type="ECO:0000313" key="2">
    <source>
        <dbReference type="Proteomes" id="UP000595437"/>
    </source>
</evidence>
<keyword evidence="2" id="KW-1185">Reference proteome</keyword>
<dbReference type="Proteomes" id="UP000595437">
    <property type="component" value="Chromosome 9"/>
</dbReference>
<proteinExistence type="predicted"/>
<evidence type="ECO:0000313" key="1">
    <source>
        <dbReference type="EMBL" id="QQP39710.1"/>
    </source>
</evidence>
<reference evidence="2" key="1">
    <citation type="submission" date="2021-01" db="EMBL/GenBank/DDBJ databases">
        <title>Caligus Genome Assembly.</title>
        <authorList>
            <person name="Gallardo-Escarate C."/>
        </authorList>
    </citation>
    <scope>NUCLEOTIDE SEQUENCE [LARGE SCALE GENOMIC DNA]</scope>
</reference>
<gene>
    <name evidence="1" type="ORF">FKW44_013519</name>
</gene>
<sequence length="53" mass="6102">KNTDKKLYTKFTITKTSFAYLCGKYISWATYPLYIALTALDNRSIRRSIAFSG</sequence>
<accession>A0A7T8GXK5</accession>
<dbReference type="EMBL" id="CP045898">
    <property type="protein sequence ID" value="QQP39710.1"/>
    <property type="molecule type" value="Genomic_DNA"/>
</dbReference>
<protein>
    <submittedName>
        <fullName evidence="1">Uncharacterized protein</fullName>
    </submittedName>
</protein>
<dbReference type="AlphaFoldDB" id="A0A7T8GXK5"/>
<feature type="non-terminal residue" evidence="1">
    <location>
        <position position="53"/>
    </location>
</feature>
<name>A0A7T8GXK5_CALRO</name>
<feature type="non-terminal residue" evidence="1">
    <location>
        <position position="1"/>
    </location>
</feature>